<sequence length="223" mass="22873">MSPKTGRPSYLLDPPARKASARTRLVAGIAAAALATGLLGGLIGYSVGRPSETEASIARLQKADAERDAQQIIELTDLAHRTGDELSPILTAIRQASEAGRPPEPAQVGQWQQTMRQLTERFADPPSGTTATNVARGGLRSAVEQAAIAVDTLALAAAADAADERLALAARQAAVAVTTWSVAATQLDQINIDAGQGHRHVHLDTGGADGALTPDGAAEGHGG</sequence>
<keyword evidence="2" id="KW-0472">Membrane</keyword>
<dbReference type="OMA" id="AFNVTHA"/>
<feature type="region of interest" description="Disordered" evidence="1">
    <location>
        <begin position="204"/>
        <end position="223"/>
    </location>
</feature>
<comment type="caution">
    <text evidence="3">The sequence shown here is derived from an EMBL/GenBank/DDBJ whole genome shotgun (WGS) entry which is preliminary data.</text>
</comment>
<proteinExistence type="predicted"/>
<protein>
    <submittedName>
        <fullName evidence="3">Uncharacterized protein</fullName>
    </submittedName>
</protein>
<name>A0A9X0LBV0_9ACTN</name>
<evidence type="ECO:0000313" key="4">
    <source>
        <dbReference type="Proteomes" id="UP000053246"/>
    </source>
</evidence>
<dbReference type="RefSeq" id="WP_013733561.1">
    <property type="nucleotide sequence ID" value="NZ_LMWI01000002.1"/>
</dbReference>
<accession>A0A9X0LBV0</accession>
<dbReference type="EMBL" id="LMWI01000002">
    <property type="protein sequence ID" value="KUJ44365.1"/>
    <property type="molecule type" value="Genomic_DNA"/>
</dbReference>
<keyword evidence="2" id="KW-1133">Transmembrane helix</keyword>
<reference evidence="3 4" key="1">
    <citation type="submission" date="2015-10" db="EMBL/GenBank/DDBJ databases">
        <authorList>
            <person name="Ju K.-S."/>
            <person name="Doroghazi J.R."/>
            <person name="Metcalf W.W."/>
        </authorList>
    </citation>
    <scope>NUCLEOTIDE SEQUENCE [LARGE SCALE GENOMIC DNA]</scope>
    <source>
        <strain evidence="3 4">NRRL B-24793</strain>
    </source>
</reference>
<keyword evidence="2" id="KW-0812">Transmembrane</keyword>
<dbReference type="AlphaFoldDB" id="A0A9X0LBV0"/>
<evidence type="ECO:0000313" key="3">
    <source>
        <dbReference type="EMBL" id="KUJ44365.1"/>
    </source>
</evidence>
<dbReference type="Proteomes" id="UP000053246">
    <property type="component" value="Unassembled WGS sequence"/>
</dbReference>
<keyword evidence="4" id="KW-1185">Reference proteome</keyword>
<evidence type="ECO:0000256" key="2">
    <source>
        <dbReference type="SAM" id="Phobius"/>
    </source>
</evidence>
<feature type="transmembrane region" description="Helical" evidence="2">
    <location>
        <begin position="25"/>
        <end position="47"/>
    </location>
</feature>
<evidence type="ECO:0000256" key="1">
    <source>
        <dbReference type="SAM" id="MobiDB-lite"/>
    </source>
</evidence>
<gene>
    <name evidence="3" type="ORF">ADL17_14250</name>
</gene>
<organism evidence="3 4">
    <name type="scientific">Micromonospora maris</name>
    <dbReference type="NCBI Taxonomy" id="1003110"/>
    <lineage>
        <taxon>Bacteria</taxon>
        <taxon>Bacillati</taxon>
        <taxon>Actinomycetota</taxon>
        <taxon>Actinomycetes</taxon>
        <taxon>Micromonosporales</taxon>
        <taxon>Micromonosporaceae</taxon>
        <taxon>Micromonospora</taxon>
    </lineage>
</organism>